<reference evidence="6 7" key="1">
    <citation type="submission" date="2024-10" db="EMBL/GenBank/DDBJ databases">
        <authorList>
            <person name="Riesco R."/>
        </authorList>
    </citation>
    <scope>NUCLEOTIDE SEQUENCE [LARGE SCALE GENOMIC DNA]</scope>
    <source>
        <strain evidence="5 6">NCIMB 15448</strain>
        <strain evidence="4 7">NCIMB 15450</strain>
    </source>
</reference>
<dbReference type="Pfam" id="PF25863">
    <property type="entry name" value="PglZ_C"/>
    <property type="match status" value="1"/>
</dbReference>
<protein>
    <submittedName>
        <fullName evidence="5">BREX-2 system phosphatase PglZ</fullName>
    </submittedName>
</protein>
<feature type="domain" description="Alkaline phosphatase-like protein PglZ C-terminal" evidence="3">
    <location>
        <begin position="839"/>
        <end position="934"/>
    </location>
</feature>
<evidence type="ECO:0000313" key="6">
    <source>
        <dbReference type="Proteomes" id="UP001609176"/>
    </source>
</evidence>
<evidence type="ECO:0000313" key="5">
    <source>
        <dbReference type="EMBL" id="MFH5245466.1"/>
    </source>
</evidence>
<evidence type="ECO:0000256" key="1">
    <source>
        <dbReference type="SAM" id="MobiDB-lite"/>
    </source>
</evidence>
<proteinExistence type="predicted"/>
<name>A0ABW7KY63_9NOCA</name>
<dbReference type="Proteomes" id="UP001609219">
    <property type="component" value="Unassembled WGS sequence"/>
</dbReference>
<feature type="compositionally biased region" description="Basic and acidic residues" evidence="1">
    <location>
        <begin position="681"/>
        <end position="694"/>
    </location>
</feature>
<evidence type="ECO:0000313" key="7">
    <source>
        <dbReference type="Proteomes" id="UP001609219"/>
    </source>
</evidence>
<dbReference type="EMBL" id="JBIMSP010000077">
    <property type="protein sequence ID" value="MFH5245466.1"/>
    <property type="molecule type" value="Genomic_DNA"/>
</dbReference>
<dbReference type="InterPro" id="IPR017850">
    <property type="entry name" value="Alkaline_phosphatase_core_sf"/>
</dbReference>
<gene>
    <name evidence="5" type="primary">pglZ</name>
    <name evidence="5" type="ORF">ACHIPV_26850</name>
    <name evidence="4" type="ORF">ACHIRB_17625</name>
</gene>
<feature type="region of interest" description="Disordered" evidence="1">
    <location>
        <begin position="681"/>
        <end position="702"/>
    </location>
</feature>
<dbReference type="Proteomes" id="UP001609176">
    <property type="component" value="Unassembled WGS sequence"/>
</dbReference>
<feature type="domain" description="Alkaline phosphatase-like protein PglZ N-terminal" evidence="2">
    <location>
        <begin position="10"/>
        <end position="105"/>
    </location>
</feature>
<dbReference type="SUPFAM" id="SSF53649">
    <property type="entry name" value="Alkaline phosphatase-like"/>
    <property type="match status" value="1"/>
</dbReference>
<evidence type="ECO:0000259" key="3">
    <source>
        <dbReference type="Pfam" id="PF25863"/>
    </source>
</evidence>
<accession>A0ABW7KY63</accession>
<sequence>MTVAAYLPEADLAGVRSLLAQLRSKGYKRGVVAVAATPVWSGADEFELQGQTIRVRTAPSVLAVRDALTERARADWVVILTDRGASELPAGILEHLATQRLSNLDPWPTLRELFKASQQEFNLLSLNNDSARAVVRELDGTSPTPAPGGVLTNDHLFRNIARSQFGLTPAEFTPHNVALWSMGSSEAARFETWRSSTDPKLYEEFLHWLSSRLGLLGLPFATVLRTTGPAQLVPLGLVAALLDNGKAISAAFPAPLDTSIKVRTLLEVQLDGVARLTDQQLAAWGNTSALTVAGIDVPAEILRRAEDLVKKLQADTLIARSDVLPSALTPRITHFATALAAASSSGDLTAVENAWANVVSHRSAHVDTADAPRDVRVGAAAIRLLRWLGRPPSEPSTLATWLAYHRSELSWVDGAVNTAFTGADNTTLAAAAHLIVVSVRERRARADRHFARLLASAGTHRSSSREAPLLIEELLDRVVRPLTAPRPGATGVATTQVKPSPVLLVVADGMSANVANEVVADALRRYRPQWQECMLEGSDQLQAALAVLPTVTKFSRCSLFTGALATGTQDREERGFGSWLQSKGLRGTGQVLFHKAEMDAVSRGHALAAEVRIAVEDTDKRPVVACVLNDIDDALDRSDPIGSTWSTASFKHLDALLAGAAAVGRTVVLTSDHGHVVERREQPSVQRGLRESSRYRSASGVDPASLPADEVLVEGDRVRTDDHRAVLAVDEQVRYTGLKAGYHGGATLAEVVIPVAILVNGAVPTHLGLESRPNPLPTWWEAERATPKVTPDVAAPKPTTAPAKRKTTPKPNEQSDALFDMGQDSTPEMAVVPSAGGRDRVAELLASPLFAQQYNTFRPRIGKPQIGQLVQSLIDGNGRIPLAQAAEILGVKAFRARQSIAALSQVINADGVVALSENGIEVELEAALMFEQYEVKP</sequence>
<evidence type="ECO:0000259" key="2">
    <source>
        <dbReference type="Pfam" id="PF25862"/>
    </source>
</evidence>
<dbReference type="Pfam" id="PF25862">
    <property type="entry name" value="PglZ_1st"/>
    <property type="match status" value="1"/>
</dbReference>
<dbReference type="InterPro" id="IPR058880">
    <property type="entry name" value="PglZ_N"/>
</dbReference>
<keyword evidence="7" id="KW-1185">Reference proteome</keyword>
<dbReference type="InterPro" id="IPR058882">
    <property type="entry name" value="PglZ_C"/>
</dbReference>
<dbReference type="NCBIfam" id="NF033446">
    <property type="entry name" value="BREX_PglZ_2"/>
    <property type="match status" value="1"/>
</dbReference>
<dbReference type="RefSeq" id="WP_395126279.1">
    <property type="nucleotide sequence ID" value="NZ_JBIMSN010000074.1"/>
</dbReference>
<feature type="region of interest" description="Disordered" evidence="1">
    <location>
        <begin position="786"/>
        <end position="818"/>
    </location>
</feature>
<dbReference type="InterPro" id="IPR047992">
    <property type="entry name" value="BREX_PglZ"/>
</dbReference>
<dbReference type="EMBL" id="JBIMSN010000074">
    <property type="protein sequence ID" value="MFH5230379.1"/>
    <property type="molecule type" value="Genomic_DNA"/>
</dbReference>
<evidence type="ECO:0000313" key="4">
    <source>
        <dbReference type="EMBL" id="MFH5230379.1"/>
    </source>
</evidence>
<dbReference type="Pfam" id="PF08665">
    <property type="entry name" value="PglZ"/>
    <property type="match status" value="1"/>
</dbReference>
<comment type="caution">
    <text evidence="5">The sequence shown here is derived from an EMBL/GenBank/DDBJ whole genome shotgun (WGS) entry which is preliminary data.</text>
</comment>
<organism evidence="5 6">
    <name type="scientific">Antrihabitans spumae</name>
    <dbReference type="NCBI Taxonomy" id="3373370"/>
    <lineage>
        <taxon>Bacteria</taxon>
        <taxon>Bacillati</taxon>
        <taxon>Actinomycetota</taxon>
        <taxon>Actinomycetes</taxon>
        <taxon>Mycobacteriales</taxon>
        <taxon>Nocardiaceae</taxon>
        <taxon>Antrihabitans</taxon>
    </lineage>
</organism>